<dbReference type="EMBL" id="JALLKP010000001">
    <property type="protein sequence ID" value="KAK2198420.1"/>
    <property type="molecule type" value="Genomic_DNA"/>
</dbReference>
<evidence type="ECO:0000256" key="4">
    <source>
        <dbReference type="ARBA" id="ARBA00023133"/>
    </source>
</evidence>
<evidence type="ECO:0000256" key="12">
    <source>
        <dbReference type="SAM" id="SignalP"/>
    </source>
</evidence>
<gene>
    <name evidence="13" type="ORF">BdWA1_001434</name>
</gene>
<evidence type="ECO:0000256" key="11">
    <source>
        <dbReference type="SAM" id="MobiDB-lite"/>
    </source>
</evidence>
<comment type="caution">
    <text evidence="13">The sequence shown here is derived from an EMBL/GenBank/DDBJ whole genome shotgun (WGS) entry which is preliminary data.</text>
</comment>
<dbReference type="GO" id="GO:0008270">
    <property type="term" value="F:zinc ion binding"/>
    <property type="evidence" value="ECO:0007669"/>
    <property type="project" value="TreeGrafter"/>
</dbReference>
<sequence length="514" mass="56451">MEFLSVKRLLVLLGSLVAIHTKWSFFVSNRVDAIISRNGNFTCYTTLKSKSSGTGYLFYGFLSSPGASLTAGGNNANLVTSKGRSIRSFRNFASEEDEENVVDDQEFTQESELENEEYEGSDIEEELVEDDVYDEADPSDEYDSAENGTDEENDEAVNDGLDSFDFNTHGEILLPGINRLAKYRQSRQRRKLFKENYVSLNDMIYPLYLHNEEQSVESQDIEGFRLMSVEDAVQSVGDAVKMGISLFILYPSIEESLKGLFADEGLNSEGLIPRAIMAIKDAYPQVQVIADVSLSHYTNHGHDGIVEPETNFISNDISLSQIGKQACTLAYAGCDVVALSDLADGAVAIVREALDYEGFTDVIVMSKAAKFNSVLMTDQNKLLKVNPSDEVELASYLNDPSDSDVAIAKGLTDIETGADMIAIEPAGQYLDIVRGLKDRVKVPVVAIQTPGEVNLLRAGARAGVLNEQLAVVESLRGFKRAGADLIITPYAKQVATWLLEDMEQNGVDHVALCF</sequence>
<dbReference type="Gene3D" id="3.20.20.70">
    <property type="entry name" value="Aldolase class I"/>
    <property type="match status" value="1"/>
</dbReference>
<reference evidence="13" key="1">
    <citation type="journal article" date="2023" name="Nat. Microbiol.">
        <title>Babesia duncani multi-omics identifies virulence factors and drug targets.</title>
        <authorList>
            <person name="Singh P."/>
            <person name="Lonardi S."/>
            <person name="Liang Q."/>
            <person name="Vydyam P."/>
            <person name="Khabirova E."/>
            <person name="Fang T."/>
            <person name="Gihaz S."/>
            <person name="Thekkiniath J."/>
            <person name="Munshi M."/>
            <person name="Abel S."/>
            <person name="Ciampossin L."/>
            <person name="Batugedara G."/>
            <person name="Gupta M."/>
            <person name="Lu X.M."/>
            <person name="Lenz T."/>
            <person name="Chakravarty S."/>
            <person name="Cornillot E."/>
            <person name="Hu Y."/>
            <person name="Ma W."/>
            <person name="Gonzalez L.M."/>
            <person name="Sanchez S."/>
            <person name="Estrada K."/>
            <person name="Sanchez-Flores A."/>
            <person name="Montero E."/>
            <person name="Harb O.S."/>
            <person name="Le Roch K.G."/>
            <person name="Mamoun C.B."/>
        </authorList>
    </citation>
    <scope>NUCLEOTIDE SEQUENCE</scope>
    <source>
        <strain evidence="13">WA1</strain>
    </source>
</reference>
<keyword evidence="14" id="KW-1185">Reference proteome</keyword>
<dbReference type="AlphaFoldDB" id="A0AAD9PPC0"/>
<dbReference type="InterPro" id="IPR013785">
    <property type="entry name" value="Aldolase_TIM"/>
</dbReference>
<name>A0AAD9PPC0_9APIC</name>
<dbReference type="SMART" id="SM01004">
    <property type="entry name" value="ALAD"/>
    <property type="match status" value="1"/>
</dbReference>
<dbReference type="Proteomes" id="UP001214638">
    <property type="component" value="Unassembled WGS sequence"/>
</dbReference>
<evidence type="ECO:0000256" key="7">
    <source>
        <dbReference type="ARBA" id="ARBA00025628"/>
    </source>
</evidence>
<feature type="region of interest" description="Disordered" evidence="11">
    <location>
        <begin position="95"/>
        <end position="161"/>
    </location>
</feature>
<dbReference type="RefSeq" id="XP_067805262.1">
    <property type="nucleotide sequence ID" value="XM_067946471.1"/>
</dbReference>
<dbReference type="PANTHER" id="PTHR11458">
    <property type="entry name" value="DELTA-AMINOLEVULINIC ACID DEHYDRATASE"/>
    <property type="match status" value="1"/>
</dbReference>
<comment type="function">
    <text evidence="7">Catalyzes an early step in the biosynthesis of tetrapyrroles. Binds two molecules of 5-aminolevulinate per subunit, each at a distinct site, and catalyzes their condensation to form porphobilinogen.</text>
</comment>
<evidence type="ECO:0000256" key="6">
    <source>
        <dbReference type="ARBA" id="ARBA00023244"/>
    </source>
</evidence>
<organism evidence="13 14">
    <name type="scientific">Babesia duncani</name>
    <dbReference type="NCBI Taxonomy" id="323732"/>
    <lineage>
        <taxon>Eukaryota</taxon>
        <taxon>Sar</taxon>
        <taxon>Alveolata</taxon>
        <taxon>Apicomplexa</taxon>
        <taxon>Aconoidasida</taxon>
        <taxon>Piroplasmida</taxon>
        <taxon>Babesiidae</taxon>
        <taxon>Babesia</taxon>
    </lineage>
</organism>
<dbReference type="KEGG" id="bdw:94335732"/>
<evidence type="ECO:0000256" key="10">
    <source>
        <dbReference type="RuleBase" id="RU004161"/>
    </source>
</evidence>
<comment type="pathway">
    <text evidence="1">Porphyrin-containing compound metabolism; protoporphyrin-IX biosynthesis; coproporphyrinogen-III from 5-aminolevulinate: step 1/4.</text>
</comment>
<evidence type="ECO:0000256" key="8">
    <source>
        <dbReference type="ARBA" id="ARBA00032837"/>
    </source>
</evidence>
<keyword evidence="5" id="KW-0456">Lyase</keyword>
<evidence type="ECO:0000256" key="2">
    <source>
        <dbReference type="ARBA" id="ARBA00008055"/>
    </source>
</evidence>
<dbReference type="EC" id="4.2.1.24" evidence="3"/>
<dbReference type="SUPFAM" id="SSF51569">
    <property type="entry name" value="Aldolase"/>
    <property type="match status" value="1"/>
</dbReference>
<accession>A0AAD9PPC0</accession>
<dbReference type="PRINTS" id="PR00144">
    <property type="entry name" value="DALDHYDRTASE"/>
</dbReference>
<dbReference type="GO" id="GO:0004655">
    <property type="term" value="F:porphobilinogen synthase activity"/>
    <property type="evidence" value="ECO:0007669"/>
    <property type="project" value="UniProtKB-EC"/>
</dbReference>
<dbReference type="GeneID" id="94335732"/>
<dbReference type="InterPro" id="IPR001731">
    <property type="entry name" value="ALAD"/>
</dbReference>
<keyword evidence="4" id="KW-0350">Heme biosynthesis</keyword>
<evidence type="ECO:0000256" key="3">
    <source>
        <dbReference type="ARBA" id="ARBA00012053"/>
    </source>
</evidence>
<comment type="catalytic activity">
    <reaction evidence="9">
        <text>2 5-aminolevulinate = porphobilinogen + 2 H2O + H(+)</text>
        <dbReference type="Rhea" id="RHEA:24064"/>
        <dbReference type="ChEBI" id="CHEBI:15377"/>
        <dbReference type="ChEBI" id="CHEBI:15378"/>
        <dbReference type="ChEBI" id="CHEBI:58126"/>
        <dbReference type="ChEBI" id="CHEBI:356416"/>
        <dbReference type="EC" id="4.2.1.24"/>
    </reaction>
</comment>
<dbReference type="Pfam" id="PF00490">
    <property type="entry name" value="ALAD"/>
    <property type="match status" value="1"/>
</dbReference>
<keyword evidence="6" id="KW-0627">Porphyrin biosynthesis</keyword>
<evidence type="ECO:0000313" key="14">
    <source>
        <dbReference type="Proteomes" id="UP001214638"/>
    </source>
</evidence>
<feature type="compositionally biased region" description="Acidic residues" evidence="11">
    <location>
        <begin position="95"/>
        <end position="157"/>
    </location>
</feature>
<evidence type="ECO:0000256" key="9">
    <source>
        <dbReference type="ARBA" id="ARBA00047651"/>
    </source>
</evidence>
<evidence type="ECO:0000313" key="13">
    <source>
        <dbReference type="EMBL" id="KAK2198420.1"/>
    </source>
</evidence>
<feature type="chain" id="PRO_5042228526" description="porphobilinogen synthase" evidence="12">
    <location>
        <begin position="25"/>
        <end position="514"/>
    </location>
</feature>
<evidence type="ECO:0000256" key="5">
    <source>
        <dbReference type="ARBA" id="ARBA00023239"/>
    </source>
</evidence>
<dbReference type="PANTHER" id="PTHR11458:SF0">
    <property type="entry name" value="DELTA-AMINOLEVULINIC ACID DEHYDRATASE"/>
    <property type="match status" value="1"/>
</dbReference>
<dbReference type="GO" id="GO:0006783">
    <property type="term" value="P:heme biosynthetic process"/>
    <property type="evidence" value="ECO:0007669"/>
    <property type="project" value="UniProtKB-KW"/>
</dbReference>
<dbReference type="GO" id="GO:0005829">
    <property type="term" value="C:cytosol"/>
    <property type="evidence" value="ECO:0007669"/>
    <property type="project" value="TreeGrafter"/>
</dbReference>
<comment type="similarity">
    <text evidence="2 10">Belongs to the ALAD family.</text>
</comment>
<feature type="signal peptide" evidence="12">
    <location>
        <begin position="1"/>
        <end position="24"/>
    </location>
</feature>
<proteinExistence type="inferred from homology"/>
<keyword evidence="12" id="KW-0732">Signal</keyword>
<protein>
    <recommendedName>
        <fullName evidence="3">porphobilinogen synthase</fullName>
        <ecNumber evidence="3">4.2.1.24</ecNumber>
    </recommendedName>
    <alternativeName>
        <fullName evidence="8">Porphobilinogen synthase</fullName>
    </alternativeName>
</protein>
<evidence type="ECO:0000256" key="1">
    <source>
        <dbReference type="ARBA" id="ARBA00004694"/>
    </source>
</evidence>